<sequence length="451" mass="48229">MLALSRRMPAALLAMLVPLATWASADRPLLIRDGYIMPMTPGGQDLPRGDVLIRGDTIVAVGEKLSVPDAEIIDAKGRFVLPGFVDAHSHLWVTTLRGQFRNAGGKFFPVSNALGSKMQPDDIYTAMYTGALELLNGGITTSGDFFDNVRGPAWAEAGFSALRDAGIRAIMYYGGPDKSTRFPVDLNHATALAARQDPLVKVGLAWRLPRQLNDEQNWAVRDREYRWAKARGLPIQVHVSGDADAMFEALIARRYLAPSVTLVHATNARASQLQALNHAGASLAITPLSEQRVGYGLTRLDHFDGVTRIGFGIDGNSLAGSGDMFATMRLAALTLSGATADESRPDPRQLLIMATRGGAETLGLDKETGSLAPGKRADIQIISPDSLTMSGYGGGDPAALLLYSAQPHNVATVIINGRIVKQDGKLNAVDLAEVLATAQRSAEALQQRAVE</sequence>
<dbReference type="InterPro" id="IPR032466">
    <property type="entry name" value="Metal_Hydrolase"/>
</dbReference>
<dbReference type="InterPro" id="IPR050287">
    <property type="entry name" value="MTA/SAH_deaminase"/>
</dbReference>
<keyword evidence="5" id="KW-1185">Reference proteome</keyword>
<protein>
    <submittedName>
        <fullName evidence="4">Hydrolase</fullName>
    </submittedName>
</protein>
<organism evidence="4 5">
    <name type="scientific">Candidatus Pantoea deserta</name>
    <dbReference type="NCBI Taxonomy" id="1869313"/>
    <lineage>
        <taxon>Bacteria</taxon>
        <taxon>Pseudomonadati</taxon>
        <taxon>Pseudomonadota</taxon>
        <taxon>Gammaproteobacteria</taxon>
        <taxon>Enterobacterales</taxon>
        <taxon>Erwiniaceae</taxon>
        <taxon>Pantoea</taxon>
    </lineage>
</organism>
<dbReference type="Pfam" id="PF01979">
    <property type="entry name" value="Amidohydro_1"/>
    <property type="match status" value="1"/>
</dbReference>
<comment type="caution">
    <text evidence="4">The sequence shown here is derived from an EMBL/GenBank/DDBJ whole genome shotgun (WGS) entry which is preliminary data.</text>
</comment>
<evidence type="ECO:0000259" key="3">
    <source>
        <dbReference type="Pfam" id="PF01979"/>
    </source>
</evidence>
<dbReference type="EMBL" id="RMVG01000009">
    <property type="protein sequence ID" value="RPD99799.1"/>
    <property type="molecule type" value="Genomic_DNA"/>
</dbReference>
<gene>
    <name evidence="4" type="ORF">BBB56_13195</name>
</gene>
<dbReference type="Gene3D" id="2.30.40.10">
    <property type="entry name" value="Urease, subunit C, domain 1"/>
    <property type="match status" value="1"/>
</dbReference>
<dbReference type="OrthoDB" id="9807210at2"/>
<dbReference type="SUPFAM" id="SSF51338">
    <property type="entry name" value="Composite domain of metallo-dependent hydrolases"/>
    <property type="match status" value="2"/>
</dbReference>
<dbReference type="PANTHER" id="PTHR43794">
    <property type="entry name" value="AMINOHYDROLASE SSNA-RELATED"/>
    <property type="match status" value="1"/>
</dbReference>
<dbReference type="PANTHER" id="PTHR43794:SF11">
    <property type="entry name" value="AMIDOHYDROLASE-RELATED DOMAIN-CONTAINING PROTEIN"/>
    <property type="match status" value="1"/>
</dbReference>
<proteinExistence type="inferred from homology"/>
<feature type="domain" description="Amidohydrolase-related" evidence="3">
    <location>
        <begin position="79"/>
        <end position="420"/>
    </location>
</feature>
<dbReference type="Gene3D" id="3.20.20.140">
    <property type="entry name" value="Metal-dependent hydrolases"/>
    <property type="match status" value="1"/>
</dbReference>
<name>A0A3N4P7V1_9GAMM</name>
<dbReference type="Proteomes" id="UP000281332">
    <property type="component" value="Unassembled WGS sequence"/>
</dbReference>
<dbReference type="InterPro" id="IPR011059">
    <property type="entry name" value="Metal-dep_hydrolase_composite"/>
</dbReference>
<keyword evidence="2 4" id="KW-0378">Hydrolase</keyword>
<reference evidence="4 5" key="1">
    <citation type="submission" date="2018-11" db="EMBL/GenBank/DDBJ databases">
        <title>Whole genome sequencing of Pantoea sp. RIT388.</title>
        <authorList>
            <person name="Gan H.M."/>
            <person name="Hudson A.O."/>
        </authorList>
    </citation>
    <scope>NUCLEOTIDE SEQUENCE [LARGE SCALE GENOMIC DNA]</scope>
    <source>
        <strain evidence="4 5">RIT388</strain>
    </source>
</reference>
<accession>A0A3N4P7V1</accession>
<dbReference type="InterPro" id="IPR006680">
    <property type="entry name" value="Amidohydro-rel"/>
</dbReference>
<dbReference type="AlphaFoldDB" id="A0A3N4P7V1"/>
<evidence type="ECO:0000313" key="4">
    <source>
        <dbReference type="EMBL" id="RPD99799.1"/>
    </source>
</evidence>
<evidence type="ECO:0000256" key="2">
    <source>
        <dbReference type="ARBA" id="ARBA00022801"/>
    </source>
</evidence>
<dbReference type="GO" id="GO:0016810">
    <property type="term" value="F:hydrolase activity, acting on carbon-nitrogen (but not peptide) bonds"/>
    <property type="evidence" value="ECO:0007669"/>
    <property type="project" value="InterPro"/>
</dbReference>
<comment type="similarity">
    <text evidence="1">Belongs to the metallo-dependent hydrolases superfamily. ATZ/TRZ family.</text>
</comment>
<evidence type="ECO:0000256" key="1">
    <source>
        <dbReference type="ARBA" id="ARBA00006745"/>
    </source>
</evidence>
<dbReference type="SUPFAM" id="SSF51556">
    <property type="entry name" value="Metallo-dependent hydrolases"/>
    <property type="match status" value="1"/>
</dbReference>
<dbReference type="RefSeq" id="WP_123801393.1">
    <property type="nucleotide sequence ID" value="NZ_RMVG01000009.1"/>
</dbReference>
<evidence type="ECO:0000313" key="5">
    <source>
        <dbReference type="Proteomes" id="UP000281332"/>
    </source>
</evidence>